<evidence type="ECO:0000256" key="5">
    <source>
        <dbReference type="ARBA" id="ARBA00023110"/>
    </source>
</evidence>
<dbReference type="RefSeq" id="WP_377067551.1">
    <property type="nucleotide sequence ID" value="NZ_JBHMEC010000008.1"/>
</dbReference>
<dbReference type="InterPro" id="IPR023058">
    <property type="entry name" value="PPIase_PpiC_CS"/>
</dbReference>
<evidence type="ECO:0000256" key="9">
    <source>
        <dbReference type="SAM" id="SignalP"/>
    </source>
</evidence>
<gene>
    <name evidence="11" type="ORF">ACFFU4_04695</name>
</gene>
<feature type="signal peptide" evidence="9">
    <location>
        <begin position="1"/>
        <end position="26"/>
    </location>
</feature>
<keyword evidence="5 8" id="KW-0697">Rotamase</keyword>
<dbReference type="PANTHER" id="PTHR47245:SF2">
    <property type="entry name" value="PEPTIDYL-PROLYL CIS-TRANS ISOMERASE HP_0175-RELATED"/>
    <property type="match status" value="1"/>
</dbReference>
<dbReference type="Proteomes" id="UP001589670">
    <property type="component" value="Unassembled WGS sequence"/>
</dbReference>
<dbReference type="EMBL" id="JBHMEC010000008">
    <property type="protein sequence ID" value="MFB9149046.1"/>
    <property type="molecule type" value="Genomic_DNA"/>
</dbReference>
<evidence type="ECO:0000256" key="8">
    <source>
        <dbReference type="PROSITE-ProRule" id="PRU00278"/>
    </source>
</evidence>
<feature type="domain" description="PpiC" evidence="10">
    <location>
        <begin position="143"/>
        <end position="232"/>
    </location>
</feature>
<dbReference type="EC" id="5.2.1.8" evidence="3"/>
<evidence type="ECO:0000256" key="4">
    <source>
        <dbReference type="ARBA" id="ARBA00018370"/>
    </source>
</evidence>
<dbReference type="GO" id="GO:0016853">
    <property type="term" value="F:isomerase activity"/>
    <property type="evidence" value="ECO:0007669"/>
    <property type="project" value="UniProtKB-KW"/>
</dbReference>
<comment type="similarity">
    <text evidence="2">Belongs to the PpiC/parvulin rotamase family.</text>
</comment>
<dbReference type="SUPFAM" id="SSF54534">
    <property type="entry name" value="FKBP-like"/>
    <property type="match status" value="1"/>
</dbReference>
<keyword evidence="12" id="KW-1185">Reference proteome</keyword>
<reference evidence="11 12" key="1">
    <citation type="submission" date="2024-09" db="EMBL/GenBank/DDBJ databases">
        <authorList>
            <person name="Sun Q."/>
            <person name="Mori K."/>
        </authorList>
    </citation>
    <scope>NUCLEOTIDE SEQUENCE [LARGE SCALE GENOMIC DNA]</scope>
    <source>
        <strain evidence="11 12">CECT 9424</strain>
    </source>
</reference>
<dbReference type="Gene3D" id="3.10.50.40">
    <property type="match status" value="1"/>
</dbReference>
<dbReference type="PROSITE" id="PS50198">
    <property type="entry name" value="PPIC_PPIASE_2"/>
    <property type="match status" value="1"/>
</dbReference>
<evidence type="ECO:0000313" key="11">
    <source>
        <dbReference type="EMBL" id="MFB9149046.1"/>
    </source>
</evidence>
<dbReference type="InterPro" id="IPR046357">
    <property type="entry name" value="PPIase_dom_sf"/>
</dbReference>
<proteinExistence type="inferred from homology"/>
<evidence type="ECO:0000313" key="12">
    <source>
        <dbReference type="Proteomes" id="UP001589670"/>
    </source>
</evidence>
<keyword evidence="8 11" id="KW-0413">Isomerase</keyword>
<evidence type="ECO:0000256" key="7">
    <source>
        <dbReference type="ARBA" id="ARBA00031484"/>
    </source>
</evidence>
<evidence type="ECO:0000256" key="6">
    <source>
        <dbReference type="ARBA" id="ARBA00030642"/>
    </source>
</evidence>
<dbReference type="InterPro" id="IPR027304">
    <property type="entry name" value="Trigger_fact/SurA_dom_sf"/>
</dbReference>
<dbReference type="InterPro" id="IPR000297">
    <property type="entry name" value="PPIase_PpiC"/>
</dbReference>
<dbReference type="Pfam" id="PF00639">
    <property type="entry name" value="Rotamase"/>
    <property type="match status" value="1"/>
</dbReference>
<dbReference type="PANTHER" id="PTHR47245">
    <property type="entry name" value="PEPTIDYLPROLYL ISOMERASE"/>
    <property type="match status" value="1"/>
</dbReference>
<dbReference type="SUPFAM" id="SSF109998">
    <property type="entry name" value="Triger factor/SurA peptide-binding domain-like"/>
    <property type="match status" value="1"/>
</dbReference>
<evidence type="ECO:0000256" key="2">
    <source>
        <dbReference type="ARBA" id="ARBA00007656"/>
    </source>
</evidence>
<evidence type="ECO:0000256" key="3">
    <source>
        <dbReference type="ARBA" id="ARBA00013194"/>
    </source>
</evidence>
<evidence type="ECO:0000259" key="10">
    <source>
        <dbReference type="PROSITE" id="PS50198"/>
    </source>
</evidence>
<comment type="catalytic activity">
    <reaction evidence="1">
        <text>[protein]-peptidylproline (omega=180) = [protein]-peptidylproline (omega=0)</text>
        <dbReference type="Rhea" id="RHEA:16237"/>
        <dbReference type="Rhea" id="RHEA-COMP:10747"/>
        <dbReference type="Rhea" id="RHEA-COMP:10748"/>
        <dbReference type="ChEBI" id="CHEBI:83833"/>
        <dbReference type="ChEBI" id="CHEBI:83834"/>
        <dbReference type="EC" id="5.2.1.8"/>
    </reaction>
</comment>
<keyword evidence="9" id="KW-0732">Signal</keyword>
<name>A0ABV5HXA4_9RHOB</name>
<dbReference type="PROSITE" id="PS01096">
    <property type="entry name" value="PPIC_PPIASE_1"/>
    <property type="match status" value="1"/>
</dbReference>
<accession>A0ABV5HXA4</accession>
<comment type="caution">
    <text evidence="11">The sequence shown here is derived from an EMBL/GenBank/DDBJ whole genome shotgun (WGS) entry which is preliminary data.</text>
</comment>
<organism evidence="11 12">
    <name type="scientific">Roseovarius ramblicola</name>
    <dbReference type="NCBI Taxonomy" id="2022336"/>
    <lineage>
        <taxon>Bacteria</taxon>
        <taxon>Pseudomonadati</taxon>
        <taxon>Pseudomonadota</taxon>
        <taxon>Alphaproteobacteria</taxon>
        <taxon>Rhodobacterales</taxon>
        <taxon>Roseobacteraceae</taxon>
        <taxon>Roseovarius</taxon>
    </lineage>
</organism>
<evidence type="ECO:0000256" key="1">
    <source>
        <dbReference type="ARBA" id="ARBA00000971"/>
    </source>
</evidence>
<feature type="chain" id="PRO_5046948277" description="Parvulin-like PPIase" evidence="9">
    <location>
        <begin position="27"/>
        <end position="291"/>
    </location>
</feature>
<protein>
    <recommendedName>
        <fullName evidence="4">Parvulin-like PPIase</fullName>
        <ecNumber evidence="3">5.2.1.8</ecNumber>
    </recommendedName>
    <alternativeName>
        <fullName evidence="6">Peptidyl-prolyl cis-trans isomerase plp</fullName>
    </alternativeName>
    <alternativeName>
        <fullName evidence="7">Rotamase plp</fullName>
    </alternativeName>
</protein>
<sequence length="291" mass="31128">MLHRLLAPVLAPVLAAALAAGAPAAAQDEAQDEAPALDTVLATVGKSEITLGHMLALRITLPEQYNQIPADVLFRGVLDQLVQQELLSQAHEGALSEVSQLRLDNERRAIAAAEVIGAITEEAVTDEALQKAYESEYSGAADETEYRASHILVETEEEALALAEEVAGGANFAALAQEHSTGPSGPSGGDLGWFGEGVMVPDFESAITTLEVGEVSDPVETQFGWHLIKLNETRKKAQPDLAEVRGELADTLRRQALDAHVAKLEARRKVDRSGSDDLDPALVNRFDLLEN</sequence>
<dbReference type="InterPro" id="IPR050245">
    <property type="entry name" value="PrsA_foldase"/>
</dbReference>